<comment type="caution">
    <text evidence="9">The sequence shown here is derived from an EMBL/GenBank/DDBJ whole genome shotgun (WGS) entry which is preliminary data.</text>
</comment>
<dbReference type="EMBL" id="BAABLP010000006">
    <property type="protein sequence ID" value="GAA4752232.1"/>
    <property type="molecule type" value="Genomic_DNA"/>
</dbReference>
<organism evidence="9 10">
    <name type="scientific">Amnibacterium soli</name>
    <dbReference type="NCBI Taxonomy" id="1282736"/>
    <lineage>
        <taxon>Bacteria</taxon>
        <taxon>Bacillati</taxon>
        <taxon>Actinomycetota</taxon>
        <taxon>Actinomycetes</taxon>
        <taxon>Micrococcales</taxon>
        <taxon>Microbacteriaceae</taxon>
        <taxon>Amnibacterium</taxon>
    </lineage>
</organism>
<dbReference type="InterPro" id="IPR036135">
    <property type="entry name" value="MoeA_linker/N_sf"/>
</dbReference>
<dbReference type="RefSeq" id="WP_345481715.1">
    <property type="nucleotide sequence ID" value="NZ_BAABLP010000006.1"/>
</dbReference>
<evidence type="ECO:0000256" key="6">
    <source>
        <dbReference type="ARBA" id="ARBA00047317"/>
    </source>
</evidence>
<feature type="domain" description="MoaB/Mog" evidence="8">
    <location>
        <begin position="182"/>
        <end position="318"/>
    </location>
</feature>
<reference evidence="10" key="1">
    <citation type="journal article" date="2019" name="Int. J. Syst. Evol. Microbiol.">
        <title>The Global Catalogue of Microorganisms (GCM) 10K type strain sequencing project: providing services to taxonomists for standard genome sequencing and annotation.</title>
        <authorList>
            <consortium name="The Broad Institute Genomics Platform"/>
            <consortium name="The Broad Institute Genome Sequencing Center for Infectious Disease"/>
            <person name="Wu L."/>
            <person name="Ma J."/>
        </authorList>
    </citation>
    <scope>NUCLEOTIDE SEQUENCE [LARGE SCALE GENOMIC DNA]</scope>
    <source>
        <strain evidence="10">JCM 19015</strain>
    </source>
</reference>
<comment type="pathway">
    <text evidence="2 7">Cofactor biosynthesis; molybdopterin biosynthesis.</text>
</comment>
<evidence type="ECO:0000256" key="3">
    <source>
        <dbReference type="ARBA" id="ARBA00010763"/>
    </source>
</evidence>
<dbReference type="Gene3D" id="3.90.105.10">
    <property type="entry name" value="Molybdopterin biosynthesis moea protein, domain 2"/>
    <property type="match status" value="1"/>
</dbReference>
<proteinExistence type="inferred from homology"/>
<comment type="catalytic activity">
    <reaction evidence="6">
        <text>adenylyl-molybdopterin + molybdate = Mo-molybdopterin + AMP + H(+)</text>
        <dbReference type="Rhea" id="RHEA:35047"/>
        <dbReference type="ChEBI" id="CHEBI:15378"/>
        <dbReference type="ChEBI" id="CHEBI:36264"/>
        <dbReference type="ChEBI" id="CHEBI:62727"/>
        <dbReference type="ChEBI" id="CHEBI:71302"/>
        <dbReference type="ChEBI" id="CHEBI:456215"/>
        <dbReference type="EC" id="2.10.1.1"/>
    </reaction>
</comment>
<dbReference type="InterPro" id="IPR038987">
    <property type="entry name" value="MoeA-like"/>
</dbReference>
<evidence type="ECO:0000256" key="4">
    <source>
        <dbReference type="ARBA" id="ARBA00022505"/>
    </source>
</evidence>
<evidence type="ECO:0000256" key="5">
    <source>
        <dbReference type="ARBA" id="ARBA00023150"/>
    </source>
</evidence>
<keyword evidence="7" id="KW-0460">Magnesium</keyword>
<evidence type="ECO:0000313" key="9">
    <source>
        <dbReference type="EMBL" id="GAA4752232.1"/>
    </source>
</evidence>
<dbReference type="Gene3D" id="3.40.980.10">
    <property type="entry name" value="MoaB/Mog-like domain"/>
    <property type="match status" value="1"/>
</dbReference>
<gene>
    <name evidence="9" type="ORF">GCM10025783_26130</name>
</gene>
<dbReference type="SUPFAM" id="SSF63882">
    <property type="entry name" value="MoeA N-terminal region -like"/>
    <property type="match status" value="1"/>
</dbReference>
<keyword evidence="7" id="KW-0479">Metal-binding</keyword>
<dbReference type="NCBIfam" id="TIGR00177">
    <property type="entry name" value="molyb_syn"/>
    <property type="match status" value="1"/>
</dbReference>
<dbReference type="NCBIfam" id="NF045515">
    <property type="entry name" value="Glp_gephyrin"/>
    <property type="match status" value="1"/>
</dbReference>
<dbReference type="SUPFAM" id="SSF63867">
    <property type="entry name" value="MoeA C-terminal domain-like"/>
    <property type="match status" value="1"/>
</dbReference>
<keyword evidence="10" id="KW-1185">Reference proteome</keyword>
<dbReference type="Gene3D" id="2.40.340.10">
    <property type="entry name" value="MoeA, C-terminal, domain IV"/>
    <property type="match status" value="1"/>
</dbReference>
<accession>A0ABP8ZBX9</accession>
<evidence type="ECO:0000313" key="10">
    <source>
        <dbReference type="Proteomes" id="UP001500121"/>
    </source>
</evidence>
<protein>
    <recommendedName>
        <fullName evidence="7">Molybdopterin molybdenumtransferase</fullName>
        <ecNumber evidence="7">2.10.1.1</ecNumber>
    </recommendedName>
</protein>
<sequence length="396" mass="40253">MARRRTVDEHAARIAALVGPTLARRESEQVPLAAALGRVASEPVVTSGPLPPFRNAQMDGYAARADDVRRAPVVLPVDGVVPAAASEGTVLQPGHLLKVMTGAPVPDGADCIVPVEQTAEEDGGVRVLRTVERGAFVRDAGSDALPGTVVVPAHTRLAPRHLAAAAAAGVAEVAVRRRPRVAVLATGAEVVPPGAPLALGQIHDVNGVALSSLAVEAGAEAVLVDLTPDDPAAFEQALQRAVAVADLVVTAGGVSKGDFEVVRQVLEPLGADVTEIAMQPGGPQGTASVRGVPVVCLPGNPVSAAVSFTVFLRPLLRAAVGLPPVLPQSMPLAAALHSPKGKRQWLRGVVKDGTVHPVGGPGSHLIVAMAGADALIDVPEEVDFVATGDTVSVLPL</sequence>
<evidence type="ECO:0000259" key="8">
    <source>
        <dbReference type="SMART" id="SM00852"/>
    </source>
</evidence>
<comment type="similarity">
    <text evidence="3 7">Belongs to the MoeA family.</text>
</comment>
<dbReference type="Gene3D" id="2.170.190.11">
    <property type="entry name" value="Molybdopterin biosynthesis moea protein, domain 3"/>
    <property type="match status" value="1"/>
</dbReference>
<dbReference type="PANTHER" id="PTHR10192">
    <property type="entry name" value="MOLYBDOPTERIN BIOSYNTHESIS PROTEIN"/>
    <property type="match status" value="1"/>
</dbReference>
<dbReference type="Proteomes" id="UP001500121">
    <property type="component" value="Unassembled WGS sequence"/>
</dbReference>
<dbReference type="SUPFAM" id="SSF53218">
    <property type="entry name" value="Molybdenum cofactor biosynthesis proteins"/>
    <property type="match status" value="1"/>
</dbReference>
<evidence type="ECO:0000256" key="2">
    <source>
        <dbReference type="ARBA" id="ARBA00005046"/>
    </source>
</evidence>
<dbReference type="Pfam" id="PF03454">
    <property type="entry name" value="MoeA_C"/>
    <property type="match status" value="1"/>
</dbReference>
<keyword evidence="4 7" id="KW-0500">Molybdenum</keyword>
<evidence type="ECO:0000256" key="1">
    <source>
        <dbReference type="ARBA" id="ARBA00002901"/>
    </source>
</evidence>
<dbReference type="InterPro" id="IPR001453">
    <property type="entry name" value="MoaB/Mog_dom"/>
</dbReference>
<dbReference type="InterPro" id="IPR005111">
    <property type="entry name" value="MoeA_C_domain_IV"/>
</dbReference>
<comment type="cofactor">
    <cofactor evidence="7">
        <name>Mg(2+)</name>
        <dbReference type="ChEBI" id="CHEBI:18420"/>
    </cofactor>
</comment>
<dbReference type="Pfam" id="PF03453">
    <property type="entry name" value="MoeA_N"/>
    <property type="match status" value="1"/>
</dbReference>
<keyword evidence="5 7" id="KW-0501">Molybdenum cofactor biosynthesis</keyword>
<keyword evidence="7" id="KW-0808">Transferase</keyword>
<dbReference type="InterPro" id="IPR036688">
    <property type="entry name" value="MoeA_C_domain_IV_sf"/>
</dbReference>
<dbReference type="EC" id="2.10.1.1" evidence="7"/>
<dbReference type="PANTHER" id="PTHR10192:SF5">
    <property type="entry name" value="GEPHYRIN"/>
    <property type="match status" value="1"/>
</dbReference>
<evidence type="ECO:0000256" key="7">
    <source>
        <dbReference type="RuleBase" id="RU365090"/>
    </source>
</evidence>
<dbReference type="SMART" id="SM00852">
    <property type="entry name" value="MoCF_biosynth"/>
    <property type="match status" value="1"/>
</dbReference>
<dbReference type="InterPro" id="IPR036425">
    <property type="entry name" value="MoaB/Mog-like_dom_sf"/>
</dbReference>
<name>A0ABP8ZBX9_9MICO</name>
<dbReference type="CDD" id="cd00887">
    <property type="entry name" value="MoeA"/>
    <property type="match status" value="1"/>
</dbReference>
<dbReference type="InterPro" id="IPR005110">
    <property type="entry name" value="MoeA_linker/N"/>
</dbReference>
<dbReference type="Pfam" id="PF00994">
    <property type="entry name" value="MoCF_biosynth"/>
    <property type="match status" value="1"/>
</dbReference>
<comment type="function">
    <text evidence="1 7">Catalyzes the insertion of molybdate into adenylated molybdopterin with the concomitant release of AMP.</text>
</comment>